<name>A0A4C1ZCI7_EUMVA</name>
<keyword evidence="2" id="KW-1185">Reference proteome</keyword>
<evidence type="ECO:0000313" key="2">
    <source>
        <dbReference type="Proteomes" id="UP000299102"/>
    </source>
</evidence>
<gene>
    <name evidence="1" type="ORF">EVAR_59826_1</name>
</gene>
<protein>
    <submittedName>
        <fullName evidence="1">Uncharacterized protein</fullName>
    </submittedName>
</protein>
<organism evidence="1 2">
    <name type="scientific">Eumeta variegata</name>
    <name type="common">Bagworm moth</name>
    <name type="synonym">Eumeta japonica</name>
    <dbReference type="NCBI Taxonomy" id="151549"/>
    <lineage>
        <taxon>Eukaryota</taxon>
        <taxon>Metazoa</taxon>
        <taxon>Ecdysozoa</taxon>
        <taxon>Arthropoda</taxon>
        <taxon>Hexapoda</taxon>
        <taxon>Insecta</taxon>
        <taxon>Pterygota</taxon>
        <taxon>Neoptera</taxon>
        <taxon>Endopterygota</taxon>
        <taxon>Lepidoptera</taxon>
        <taxon>Glossata</taxon>
        <taxon>Ditrysia</taxon>
        <taxon>Tineoidea</taxon>
        <taxon>Psychidae</taxon>
        <taxon>Oiketicinae</taxon>
        <taxon>Eumeta</taxon>
    </lineage>
</organism>
<reference evidence="1 2" key="1">
    <citation type="journal article" date="2019" name="Commun. Biol.">
        <title>The bagworm genome reveals a unique fibroin gene that provides high tensile strength.</title>
        <authorList>
            <person name="Kono N."/>
            <person name="Nakamura H."/>
            <person name="Ohtoshi R."/>
            <person name="Tomita M."/>
            <person name="Numata K."/>
            <person name="Arakawa K."/>
        </authorList>
    </citation>
    <scope>NUCLEOTIDE SEQUENCE [LARGE SCALE GENOMIC DNA]</scope>
</reference>
<comment type="caution">
    <text evidence="1">The sequence shown here is derived from an EMBL/GenBank/DDBJ whole genome shotgun (WGS) entry which is preliminary data.</text>
</comment>
<dbReference type="AlphaFoldDB" id="A0A4C1ZCI7"/>
<dbReference type="Proteomes" id="UP000299102">
    <property type="component" value="Unassembled WGS sequence"/>
</dbReference>
<evidence type="ECO:0000313" key="1">
    <source>
        <dbReference type="EMBL" id="GBP85072.1"/>
    </source>
</evidence>
<accession>A0A4C1ZCI7</accession>
<sequence length="253" mass="28872">MGCPAPPRPAPAPAPCDLAQFTKFSVLIAVLRDETESSWNRTRSDPMNAFRMMDNDKQLCGEDLKNLLTLQAVPKTSSGDIYRFVLEFKNIVVYKFLKLFERRLIPQAVKLLTTFKLKALENQDNRKLSRAATVGRSFAIGRQLVSAHCPRVARRQRREWARMSNRVRISIRSMEEERPSHNQTLRSCVAISLNQSIGIVPEGYGRDIQCFVVKLMPRFMAPEISPRCDALARYRLFNENVASATVSFATEKY</sequence>
<proteinExistence type="predicted"/>
<dbReference type="EMBL" id="BGZK01001715">
    <property type="protein sequence ID" value="GBP85072.1"/>
    <property type="molecule type" value="Genomic_DNA"/>
</dbReference>